<dbReference type="PROSITE" id="PS50878">
    <property type="entry name" value="RT_POL"/>
    <property type="match status" value="1"/>
</dbReference>
<dbReference type="InterPro" id="IPR043502">
    <property type="entry name" value="DNA/RNA_pol_sf"/>
</dbReference>
<feature type="region of interest" description="Disordered" evidence="1">
    <location>
        <begin position="388"/>
        <end position="411"/>
    </location>
</feature>
<proteinExistence type="predicted"/>
<dbReference type="EMBL" id="VJMJ01000170">
    <property type="protein sequence ID" value="KAF0729005.1"/>
    <property type="molecule type" value="Genomic_DNA"/>
</dbReference>
<feature type="region of interest" description="Disordered" evidence="1">
    <location>
        <begin position="1146"/>
        <end position="1197"/>
    </location>
</feature>
<keyword evidence="5" id="KW-1185">Reference proteome</keyword>
<feature type="compositionally biased region" description="Low complexity" evidence="1">
    <location>
        <begin position="234"/>
        <end position="248"/>
    </location>
</feature>
<dbReference type="GO" id="GO:0004523">
    <property type="term" value="F:RNA-DNA hybrid ribonuclease activity"/>
    <property type="evidence" value="ECO:0007669"/>
    <property type="project" value="InterPro"/>
</dbReference>
<feature type="compositionally biased region" description="Low complexity" evidence="1">
    <location>
        <begin position="388"/>
        <end position="399"/>
    </location>
</feature>
<dbReference type="SUPFAM" id="SSF53098">
    <property type="entry name" value="Ribonuclease H-like"/>
    <property type="match status" value="2"/>
</dbReference>
<dbReference type="VEuPathDB" id="FungiDB:AeMF1_014631"/>
<dbReference type="CDD" id="cd09279">
    <property type="entry name" value="RNase_HI_like"/>
    <property type="match status" value="1"/>
</dbReference>
<dbReference type="VEuPathDB" id="FungiDB:AeMF1_006292"/>
<dbReference type="GO" id="GO:0003676">
    <property type="term" value="F:nucleic acid binding"/>
    <property type="evidence" value="ECO:0007669"/>
    <property type="project" value="InterPro"/>
</dbReference>
<dbReference type="Gene3D" id="3.30.420.10">
    <property type="entry name" value="Ribonuclease H-like superfamily/Ribonuclease H"/>
    <property type="match status" value="2"/>
</dbReference>
<protein>
    <recommendedName>
        <fullName evidence="6">Reverse transcriptase domain-containing protein</fullName>
    </recommendedName>
</protein>
<dbReference type="InterPro" id="IPR012337">
    <property type="entry name" value="RNaseH-like_sf"/>
</dbReference>
<dbReference type="VEuPathDB" id="FungiDB:AeMF1_014458"/>
<organism evidence="4 5">
    <name type="scientific">Aphanomyces euteiches</name>
    <dbReference type="NCBI Taxonomy" id="100861"/>
    <lineage>
        <taxon>Eukaryota</taxon>
        <taxon>Sar</taxon>
        <taxon>Stramenopiles</taxon>
        <taxon>Oomycota</taxon>
        <taxon>Saprolegniomycetes</taxon>
        <taxon>Saprolegniales</taxon>
        <taxon>Verrucalvaceae</taxon>
        <taxon>Aphanomyces</taxon>
    </lineage>
</organism>
<comment type="caution">
    <text evidence="4">The sequence shown here is derived from an EMBL/GenBank/DDBJ whole genome shotgun (WGS) entry which is preliminary data.</text>
</comment>
<evidence type="ECO:0008006" key="6">
    <source>
        <dbReference type="Google" id="ProtNLM"/>
    </source>
</evidence>
<feature type="compositionally biased region" description="Low complexity" evidence="1">
    <location>
        <begin position="1961"/>
        <end position="1972"/>
    </location>
</feature>
<dbReference type="InterPro" id="IPR002156">
    <property type="entry name" value="RNaseH_domain"/>
</dbReference>
<dbReference type="Pfam" id="PF13456">
    <property type="entry name" value="RVT_3"/>
    <property type="match status" value="2"/>
</dbReference>
<evidence type="ECO:0000256" key="1">
    <source>
        <dbReference type="SAM" id="MobiDB-lite"/>
    </source>
</evidence>
<accession>A0A6G0WNT7</accession>
<reference evidence="4 5" key="1">
    <citation type="submission" date="2019-07" db="EMBL/GenBank/DDBJ databases">
        <title>Genomics analysis of Aphanomyces spp. identifies a new class of oomycete effector associated with host adaptation.</title>
        <authorList>
            <person name="Gaulin E."/>
        </authorList>
    </citation>
    <scope>NUCLEOTIDE SEQUENCE [LARGE SCALE GENOMIC DNA]</scope>
    <source>
        <strain evidence="4 5">ATCC 201684</strain>
    </source>
</reference>
<feature type="region of interest" description="Disordered" evidence="1">
    <location>
        <begin position="202"/>
        <end position="257"/>
    </location>
</feature>
<feature type="domain" description="RNase H type-1" evidence="3">
    <location>
        <begin position="1"/>
        <end position="140"/>
    </location>
</feature>
<dbReference type="Proteomes" id="UP000481153">
    <property type="component" value="Unassembled WGS sequence"/>
</dbReference>
<feature type="region of interest" description="Disordered" evidence="1">
    <location>
        <begin position="1"/>
        <end position="23"/>
    </location>
</feature>
<feature type="domain" description="Reverse transcriptase" evidence="2">
    <location>
        <begin position="583"/>
        <end position="865"/>
    </location>
</feature>
<sequence length="2020" mass="215725">MSPSSTDTTDGGCRNNGSESSCGGAGSALFAPDGTVIYSLQHWLPDAATNNVAEYTALLNDILSVLHWRLPALAVECDSQLVLSQVSGNARVALPQHPHFRNRVLKALKVLRAKGRVTTLRHIPRNANTVADGLANSAMDTRETTFACFCKAPSIQCVPKDLAQLLHSAPQPISSLSGMSRPVALSNALPLPHCGPQTRCATDSPALLASGPAPSGASAGHPRTTALPSPSPQPCSALPAASASSLPSRIDVPSGSESTTLSCGVALHASCSEQPTLAEPPPSAALVAAETLLNALLDVADPPSSPEPPPFSHPSFCATTRQPRLSLPPTLPEATANALAAALKRLVASMVVCLDDSSSWDEVEPLLNSLPYALTQCLAKFLPSNPSGATSSRSASASPVPRPHRPSPVPETQLAHRIEEAMASLSANQSSSSASQRSVFRARRKLGRLQKAFEHVRLRRLFVTNEKKCVEGIFRQASGTPLKSSKCTIPLEALADHFRSCNRPQRFDVHRASGSRFLELLDGLPPAEYNAQVFSDDITMGEIEDVLNKANLMSAPGLDGVPYRIYFRFRLLLLPLLYTVFNRCWSAKRVPSAWKLSVTELIFKKGDPNSVSNWRPLALQSTIYKLYASILKSRLSLWLESNERLSNSQKGFRQFNGCHEHNFVAQAMLDTTRRSKSPFFAVWYDLRNAFGTMPHDFLWLVLSKLGVPSAFVDLVRDIYTGASTIVTTPLGACPPIDQLCGVFQGCPLSPLLFIAGLVPLMDALDAQAATHGVQLAPSLHLASTAFADDVKVFSRSASGIRALHQTVVDFLDWSTMTANPAKCAFLGVTYEGSKLAPSDIVLSVDGVPLPTLSLLDSYTYLGIREGFDHEHVRFQLDAKLHPLRQQITALVQSALAPWQIIKAIKVYVLSQLDYAIRHVKAPLSQLKSFSSFLTKSLRHLLRLPATATNEFFFSPPTCGGLGILPLDELRAASLVTHAFQMLTSPDNCIQQLAREQLRAIIHKRFSVDSAALLEAGDLALQRFLNGTLHEQSFVCLKRQHADISSMWTEVQAALHRFRIRFRSHGSDHFDIRLPHMTKSLTPEKAARELKTHIKLAHVTRWGELKDQGRTTLLHGREGSKFLLSGGKLWDSNYRFGISARLNQVDTRHSLSTQAPATSGERRASPASGHPEPDAELQVEPQPAIGHPDTTGRYPDVGADPSDTCISSFGGLSGGGPIWSSQGWPEALPNSLGVVSGALGASVLSPAPFGGLPSSSPAPLGGLPPSPPSGGPLRPFPSAASSVVLSAPSASARHSQGQRWPEAMPNFLGTAFGHQIDSRLPSAAAADPPAPSMACCLSPGGSFAAASANSKIKAWPEDMPNFLGTASGPIYEASPSQDLSRLEATAYPLGGMMTEGPACADAGGGLAGANVGPTTGLNTPHSLSCPVVKSLARPLGPESLACQDTGGDSCRQPNTLNLSESHSSTGIHDTESVIATGLGVRAASTGIHGVNDTIATGVMASSSTTSTALFSASSPRLSRPTTRQTRRFIAPSTSPTNNPACCFCDASSATTACCTDTRCPLSTSYIASQLPSSSRRLRAPFCDEPLHVELTPANAAAAPLAPSPPAAPTTCPLAPSTVSTVFRLASCVFSCALCPVASFASWSALTSHRRSSHRHVAFCDQFVAACPCAQPFPTRLAAALHGTHNLCLMPLQPLLPALVTLPRCSRRSVRQSSAPLALAPSLPSALSRSMPELARCRLLPRSRDVSAPQLALTTPHLPGTAPYVLRTDGGCRDNGNSTPPTTPGAVLFGPGDVVLWSAQHWLPRDATNNVAEYQALLNGLHGVLHWRLPSLRVECDSQLILSQVSGNARVSLPLLRTLRNKVLKALKYLRLQGTATTLRHIPRNENKAADRLSNAAMDTQSNDIVCADRSPRCVPSTMRATLSIPAPDEVWCLEQSCFKPRVPPSSTLSPASRGAIARARLRTPSPSRRPQPTNNQPTFIPAPVPPLASSALACSSHDRLLLQWRRDPNFVTHHLLNATQK</sequence>
<feature type="region of interest" description="Disordered" evidence="1">
    <location>
        <begin position="1959"/>
        <end position="1981"/>
    </location>
</feature>
<evidence type="ECO:0000313" key="5">
    <source>
        <dbReference type="Proteomes" id="UP000481153"/>
    </source>
</evidence>
<evidence type="ECO:0000259" key="3">
    <source>
        <dbReference type="PROSITE" id="PS50879"/>
    </source>
</evidence>
<dbReference type="InterPro" id="IPR000477">
    <property type="entry name" value="RT_dom"/>
</dbReference>
<evidence type="ECO:0000259" key="2">
    <source>
        <dbReference type="PROSITE" id="PS50878"/>
    </source>
</evidence>
<dbReference type="Pfam" id="PF00078">
    <property type="entry name" value="RVT_1"/>
    <property type="match status" value="1"/>
</dbReference>
<dbReference type="SUPFAM" id="SSF56672">
    <property type="entry name" value="DNA/RNA polymerases"/>
    <property type="match status" value="1"/>
</dbReference>
<evidence type="ECO:0000313" key="4">
    <source>
        <dbReference type="EMBL" id="KAF0729005.1"/>
    </source>
</evidence>
<dbReference type="PANTHER" id="PTHR19446">
    <property type="entry name" value="REVERSE TRANSCRIPTASES"/>
    <property type="match status" value="1"/>
</dbReference>
<dbReference type="PROSITE" id="PS50879">
    <property type="entry name" value="RNASE_H_1"/>
    <property type="match status" value="2"/>
</dbReference>
<dbReference type="CDD" id="cd01650">
    <property type="entry name" value="RT_nLTR_like"/>
    <property type="match status" value="1"/>
</dbReference>
<gene>
    <name evidence="4" type="ORF">Ae201684_013305</name>
</gene>
<dbReference type="InterPro" id="IPR036397">
    <property type="entry name" value="RNaseH_sf"/>
</dbReference>
<feature type="compositionally biased region" description="Polar residues" evidence="1">
    <location>
        <begin position="1146"/>
        <end position="1156"/>
    </location>
</feature>
<name>A0A6G0WNT7_9STRA</name>
<feature type="region of interest" description="Disordered" evidence="1">
    <location>
        <begin position="1254"/>
        <end position="1276"/>
    </location>
</feature>
<dbReference type="VEuPathDB" id="FungiDB:AeMF1_012384"/>
<feature type="compositionally biased region" description="Low complexity" evidence="1">
    <location>
        <begin position="204"/>
        <end position="220"/>
    </location>
</feature>
<feature type="domain" description="RNase H type-1" evidence="3">
    <location>
        <begin position="1758"/>
        <end position="1897"/>
    </location>
</feature>